<dbReference type="SUPFAM" id="SSF52266">
    <property type="entry name" value="SGNH hydrolase"/>
    <property type="match status" value="1"/>
</dbReference>
<evidence type="ECO:0000256" key="1">
    <source>
        <dbReference type="ARBA" id="ARBA00008668"/>
    </source>
</evidence>
<dbReference type="RefSeq" id="WP_193911893.1">
    <property type="nucleotide sequence ID" value="NZ_PRDL01000001.1"/>
</dbReference>
<protein>
    <submittedName>
        <fullName evidence="4">Pectin acetylesterase</fullName>
    </submittedName>
</protein>
<keyword evidence="2" id="KW-0378">Hydrolase</keyword>
<dbReference type="PROSITE" id="PS51257">
    <property type="entry name" value="PROKAR_LIPOPROTEIN"/>
    <property type="match status" value="1"/>
</dbReference>
<dbReference type="Gene3D" id="3.40.50.1110">
    <property type="entry name" value="SGNH hydrolase"/>
    <property type="match status" value="1"/>
</dbReference>
<reference evidence="4" key="1">
    <citation type="submission" date="2018-07" db="EMBL/GenBank/DDBJ databases">
        <title>Genome assembly of strain Ka43.</title>
        <authorList>
            <person name="Kukolya J."/>
            <person name="Nagy I."/>
            <person name="Horvath B."/>
            <person name="Toth A."/>
        </authorList>
    </citation>
    <scope>NUCLEOTIDE SEQUENCE</scope>
    <source>
        <strain evidence="4">KB43</strain>
    </source>
</reference>
<evidence type="ECO:0000259" key="3">
    <source>
        <dbReference type="Pfam" id="PF13472"/>
    </source>
</evidence>
<evidence type="ECO:0000256" key="2">
    <source>
        <dbReference type="ARBA" id="ARBA00022801"/>
    </source>
</evidence>
<dbReference type="InterPro" id="IPR013830">
    <property type="entry name" value="SGNH_hydro"/>
</dbReference>
<dbReference type="PANTHER" id="PTHR43695">
    <property type="entry name" value="PUTATIVE (AFU_ORTHOLOGUE AFUA_2G17250)-RELATED"/>
    <property type="match status" value="1"/>
</dbReference>
<dbReference type="Proteomes" id="UP000652567">
    <property type="component" value="Unassembled WGS sequence"/>
</dbReference>
<dbReference type="InterPro" id="IPR037459">
    <property type="entry name" value="RhgT-like"/>
</dbReference>
<organism evidence="4 5">
    <name type="scientific">Cellvibrio polysaccharolyticus</name>
    <dbReference type="NCBI Taxonomy" id="2082724"/>
    <lineage>
        <taxon>Bacteria</taxon>
        <taxon>Pseudomonadati</taxon>
        <taxon>Pseudomonadota</taxon>
        <taxon>Gammaproteobacteria</taxon>
        <taxon>Cellvibrionales</taxon>
        <taxon>Cellvibrionaceae</taxon>
        <taxon>Cellvibrio</taxon>
    </lineage>
</organism>
<keyword evidence="5" id="KW-1185">Reference proteome</keyword>
<comment type="caution">
    <text evidence="4">The sequence shown here is derived from an EMBL/GenBank/DDBJ whole genome shotgun (WGS) entry which is preliminary data.</text>
</comment>
<dbReference type="AlphaFoldDB" id="A0A928V536"/>
<dbReference type="PANTHER" id="PTHR43695:SF1">
    <property type="entry name" value="RHAMNOGALACTURONAN ACETYLESTERASE"/>
    <property type="match status" value="1"/>
</dbReference>
<comment type="similarity">
    <text evidence="1">Belongs to the 'GDSL' lipolytic enzyme family.</text>
</comment>
<evidence type="ECO:0000313" key="5">
    <source>
        <dbReference type="Proteomes" id="UP000652567"/>
    </source>
</evidence>
<evidence type="ECO:0000313" key="4">
    <source>
        <dbReference type="EMBL" id="MBE8718930.1"/>
    </source>
</evidence>
<feature type="domain" description="SGNH hydrolase-type esterase" evidence="3">
    <location>
        <begin position="254"/>
        <end position="461"/>
    </location>
</feature>
<dbReference type="InterPro" id="IPR036514">
    <property type="entry name" value="SGNH_hydro_sf"/>
</dbReference>
<name>A0A928V536_9GAMM</name>
<sequence length="523" mass="57330">MRYVSVLLALLLAACDPTPGTLVLTGTVAQQQLWRYAEVTVVDSKGNQRIVETDHEGVYRFVTNGLTPPLLISAIAEGENRNCTSHESLRALCMASLVLKLKGGEANIVNVNPWTDRMVSDVAVSQGFAGPQQWVNTGVASVEDRDAVATALQHFRDGFADALREAGVAEPLAFDPVSWPIERHSVISPLLSLINHNRNYHNDSGEAGHTVLTDSEFRPIVGLYGEGAYEPLNYARASAAKDAIANADVRVFIVGDSTAANYEVLRQPRSGWGQEFQHEFKADANIKVVNGGRAGRSSRDYYNGGWFRQLESLIREGDLVILHHGHNDQNCNAARAVRGTPDVGNLCTYPNDEQGQPQFPQGKPELSFQNSLQRYITFARDKGADVLIMTPTTRVMTAERQQGTPVAHNHFTRQNAEQGYDFVGDYAATIRQLAEQENLPFIDIEQQTIDFANGLPADGWKQYWLVIDPAVNSFYANDAPGSSTNPDTTHFQEAGANVVAGLVANGIRQQPALQKVAAYLIEK</sequence>
<dbReference type="EMBL" id="PRDL01000001">
    <property type="protein sequence ID" value="MBE8718930.1"/>
    <property type="molecule type" value="Genomic_DNA"/>
</dbReference>
<gene>
    <name evidence="4" type="ORF">C4F51_17280</name>
</gene>
<proteinExistence type="inferred from homology"/>
<dbReference type="Pfam" id="PF13472">
    <property type="entry name" value="Lipase_GDSL_2"/>
    <property type="match status" value="1"/>
</dbReference>
<dbReference type="GO" id="GO:0016788">
    <property type="term" value="F:hydrolase activity, acting on ester bonds"/>
    <property type="evidence" value="ECO:0007669"/>
    <property type="project" value="UniProtKB-ARBA"/>
</dbReference>
<accession>A0A928V536</accession>